<gene>
    <name evidence="2" type="ORF">KDM90_03555</name>
</gene>
<feature type="transmembrane region" description="Helical" evidence="1">
    <location>
        <begin position="92"/>
        <end position="115"/>
    </location>
</feature>
<dbReference type="AlphaFoldDB" id="A0A941IFI2"/>
<organism evidence="2 3">
    <name type="scientific">Undibacterium fentianense</name>
    <dbReference type="NCBI Taxonomy" id="2828728"/>
    <lineage>
        <taxon>Bacteria</taxon>
        <taxon>Pseudomonadati</taxon>
        <taxon>Pseudomonadota</taxon>
        <taxon>Betaproteobacteria</taxon>
        <taxon>Burkholderiales</taxon>
        <taxon>Oxalobacteraceae</taxon>
        <taxon>Undibacterium</taxon>
    </lineage>
</organism>
<dbReference type="Proteomes" id="UP000678545">
    <property type="component" value="Unassembled WGS sequence"/>
</dbReference>
<keyword evidence="1" id="KW-0472">Membrane</keyword>
<evidence type="ECO:0000313" key="2">
    <source>
        <dbReference type="EMBL" id="MBR7799065.1"/>
    </source>
</evidence>
<feature type="transmembrane region" description="Helical" evidence="1">
    <location>
        <begin position="182"/>
        <end position="203"/>
    </location>
</feature>
<feature type="transmembrane region" description="Helical" evidence="1">
    <location>
        <begin position="391"/>
        <end position="413"/>
    </location>
</feature>
<sequence>MMRNAPSLNTPVPSGQTIVGGNASYKVSAYAWANYFHLIGVLSFNEVRLRMRRLSSLIAVMLMVVLSWAMIVDPQSGMSLLSVQNARVLYTSSALAMGSASLLCFLMALIGFYLVRGRVAEDVRSGIGAVIAATPVSNVAFLFSRWLGGICYMVALILTAMISIMLLQLLRGDGPIQIQIYLQTYLLIMGPMIVFSVSAAILFDSVPFLLGKLGDILYFFMWMAQISILSKIESLAAGAISSWLLVDFSGLVTTVLIFKMHMLVDHISIGASSFDPKLAAITLPNYLWNGKFVLIRICSALTAFSLMLPAFVFFHRFSVDKIKPSQASRRRTPLEVMNQWTKPLAKYVHPLFVFAARSRGFMGQVLADVALGFVQAPFVILLVLVVNLMSIFLPISSLSGLTVFAVLCWGIVVSDISTRDFQSAIESMTASTPGGASRQFLRHVASAGCLGLIFVGIIVGRLCFTSPHLALTLLSGIACYSACASLLGKLSLTSKTFLSLYLFGLYIVSQTSKLGLMDTFGFNGVATYLNAQLQFVIGLIVLLVGYVYTHWRAR</sequence>
<feature type="transmembrane region" description="Helical" evidence="1">
    <location>
        <begin position="528"/>
        <end position="548"/>
    </location>
</feature>
<protein>
    <submittedName>
        <fullName evidence="2">Uncharacterized protein</fullName>
    </submittedName>
</protein>
<keyword evidence="1" id="KW-1133">Transmembrane helix</keyword>
<comment type="caution">
    <text evidence="2">The sequence shown here is derived from an EMBL/GenBank/DDBJ whole genome shotgun (WGS) entry which is preliminary data.</text>
</comment>
<proteinExistence type="predicted"/>
<feature type="transmembrane region" description="Helical" evidence="1">
    <location>
        <begin position="235"/>
        <end position="258"/>
    </location>
</feature>
<feature type="transmembrane region" description="Helical" evidence="1">
    <location>
        <begin position="54"/>
        <end position="72"/>
    </location>
</feature>
<dbReference type="EMBL" id="JAGSPJ010000001">
    <property type="protein sequence ID" value="MBR7799065.1"/>
    <property type="molecule type" value="Genomic_DNA"/>
</dbReference>
<dbReference type="RefSeq" id="WP_212674171.1">
    <property type="nucleotide sequence ID" value="NZ_JAGSPJ010000001.1"/>
</dbReference>
<keyword evidence="1" id="KW-0812">Transmembrane</keyword>
<feature type="transmembrane region" description="Helical" evidence="1">
    <location>
        <begin position="444"/>
        <end position="462"/>
    </location>
</feature>
<feature type="transmembrane region" description="Helical" evidence="1">
    <location>
        <begin position="293"/>
        <end position="314"/>
    </location>
</feature>
<accession>A0A941IFI2</accession>
<evidence type="ECO:0000256" key="1">
    <source>
        <dbReference type="SAM" id="Phobius"/>
    </source>
</evidence>
<reference evidence="2" key="1">
    <citation type="submission" date="2021-04" db="EMBL/GenBank/DDBJ databases">
        <title>novel species isolated from subtropical streams in China.</title>
        <authorList>
            <person name="Lu H."/>
        </authorList>
    </citation>
    <scope>NUCLEOTIDE SEQUENCE</scope>
    <source>
        <strain evidence="2">FT137W</strain>
    </source>
</reference>
<evidence type="ECO:0000313" key="3">
    <source>
        <dbReference type="Proteomes" id="UP000678545"/>
    </source>
</evidence>
<keyword evidence="3" id="KW-1185">Reference proteome</keyword>
<feature type="transmembrane region" description="Helical" evidence="1">
    <location>
        <begin position="209"/>
        <end position="228"/>
    </location>
</feature>
<feature type="transmembrane region" description="Helical" evidence="1">
    <location>
        <begin position="365"/>
        <end position="385"/>
    </location>
</feature>
<name>A0A941IFI2_9BURK</name>
<feature type="transmembrane region" description="Helical" evidence="1">
    <location>
        <begin position="152"/>
        <end position="170"/>
    </location>
</feature>